<evidence type="ECO:0000256" key="2">
    <source>
        <dbReference type="SAM" id="MobiDB-lite"/>
    </source>
</evidence>
<evidence type="ECO:0000256" key="3">
    <source>
        <dbReference type="SAM" id="Phobius"/>
    </source>
</evidence>
<dbReference type="GeneID" id="18818094"/>
<keyword evidence="3" id="KW-0472">Membrane</keyword>
<feature type="compositionally biased region" description="Polar residues" evidence="2">
    <location>
        <begin position="8"/>
        <end position="29"/>
    </location>
</feature>
<dbReference type="RefSeq" id="XP_007315417.1">
    <property type="nucleotide sequence ID" value="XM_007315355.1"/>
</dbReference>
<dbReference type="Proteomes" id="UP000008064">
    <property type="component" value="Unassembled WGS sequence"/>
</dbReference>
<evidence type="ECO:0000313" key="4">
    <source>
        <dbReference type="EMBL" id="EGO27326.1"/>
    </source>
</evidence>
<organism>
    <name type="scientific">Serpula lacrymans var. lacrymans (strain S7.9)</name>
    <name type="common">Dry rot fungus</name>
    <dbReference type="NCBI Taxonomy" id="578457"/>
    <lineage>
        <taxon>Eukaryota</taxon>
        <taxon>Fungi</taxon>
        <taxon>Dikarya</taxon>
        <taxon>Basidiomycota</taxon>
        <taxon>Agaricomycotina</taxon>
        <taxon>Agaricomycetes</taxon>
        <taxon>Agaricomycetidae</taxon>
        <taxon>Boletales</taxon>
        <taxon>Coniophorineae</taxon>
        <taxon>Serpulaceae</taxon>
        <taxon>Serpula</taxon>
    </lineage>
</organism>
<dbReference type="AlphaFoldDB" id="F8NM76"/>
<feature type="region of interest" description="Disordered" evidence="2">
    <location>
        <begin position="1"/>
        <end position="29"/>
    </location>
</feature>
<sequence length="202" mass="22859">MQKGHDLTGNQHLSSPDITSPQQPQARRQSATTRFALLGIFILPFAFVPYAFMRRRVSVLQQRLDDLTTTTSELQRSTRTLALQSSHRKDELARARLLLEAERKEVDELRCDLKATRDEYAIESAAIQSHLHKLLEESKVTKTRLTVLSHLGVSLADIAAFMHENKLRHGPSPLKADDYGVERLRALAMQIQKAAFTTDKDS</sequence>
<feature type="coiled-coil region" evidence="1">
    <location>
        <begin position="92"/>
        <end position="119"/>
    </location>
</feature>
<dbReference type="HOGENOM" id="CLU_099528_1_0_1"/>
<keyword evidence="3" id="KW-1133">Transmembrane helix</keyword>
<gene>
    <name evidence="4" type="ORF">SERLADRAFT_460549</name>
</gene>
<keyword evidence="1" id="KW-0175">Coiled coil</keyword>
<feature type="transmembrane region" description="Helical" evidence="3">
    <location>
        <begin position="35"/>
        <end position="53"/>
    </location>
</feature>
<name>F8NM76_SERL9</name>
<proteinExistence type="predicted"/>
<evidence type="ECO:0000256" key="1">
    <source>
        <dbReference type="SAM" id="Coils"/>
    </source>
</evidence>
<dbReference type="KEGG" id="sla:SERLADRAFT_460549"/>
<keyword evidence="3" id="KW-0812">Transmembrane</keyword>
<dbReference type="EMBL" id="GL945431">
    <property type="protein sequence ID" value="EGO27326.1"/>
    <property type="molecule type" value="Genomic_DNA"/>
</dbReference>
<accession>F8NM76</accession>
<protein>
    <submittedName>
        <fullName evidence="4">Uncharacterized protein</fullName>
    </submittedName>
</protein>
<reference evidence="4" key="1">
    <citation type="submission" date="2011-04" db="EMBL/GenBank/DDBJ databases">
        <title>Evolution of plant cell wall degrading machinery underlies the functional diversity of forest fungi.</title>
        <authorList>
            <consortium name="US DOE Joint Genome Institute (JGI-PGF)"/>
            <person name="Eastwood D.C."/>
            <person name="Floudas D."/>
            <person name="Binder M."/>
            <person name="Majcherczyk A."/>
            <person name="Schneider P."/>
            <person name="Aerts A."/>
            <person name="Asiegbu F.O."/>
            <person name="Baker S.E."/>
            <person name="Barry K."/>
            <person name="Bendiksby M."/>
            <person name="Blumentritt M."/>
            <person name="Coutinho P.M."/>
            <person name="Cullen D."/>
            <person name="Cullen D."/>
            <person name="Gathman A."/>
            <person name="Goodell B."/>
            <person name="Henrissat B."/>
            <person name="Ihrmark K."/>
            <person name="Kauserud H."/>
            <person name="Kohler A."/>
            <person name="LaButti K."/>
            <person name="Lapidus A."/>
            <person name="Lavin J.L."/>
            <person name="Lee Y.-H."/>
            <person name="Lindquist E."/>
            <person name="Lilly W."/>
            <person name="Lucas S."/>
            <person name="Morin E."/>
            <person name="Murat C."/>
            <person name="Oguiza J.A."/>
            <person name="Park J."/>
            <person name="Pisabarro A.G."/>
            <person name="Riley R."/>
            <person name="Rosling A."/>
            <person name="Salamov A."/>
            <person name="Schmidt O."/>
            <person name="Schmutz J."/>
            <person name="Skrede I."/>
            <person name="Stenlid J."/>
            <person name="Wiebenga A."/>
            <person name="Xie X."/>
            <person name="Kues U."/>
            <person name="Hibbett D.S."/>
            <person name="Hoffmeister D."/>
            <person name="Hogberg N."/>
            <person name="Martin F."/>
            <person name="Grigoriev I.V."/>
            <person name="Watkinson S.C."/>
        </authorList>
    </citation>
    <scope>NUCLEOTIDE SEQUENCE</scope>
    <source>
        <strain evidence="4">S7.9</strain>
    </source>
</reference>
<dbReference type="OrthoDB" id="3232130at2759"/>